<evidence type="ECO:0000313" key="7">
    <source>
        <dbReference type="Proteomes" id="UP000251205"/>
    </source>
</evidence>
<organism evidence="6 7">
    <name type="scientific">Rhizobium tropici</name>
    <dbReference type="NCBI Taxonomy" id="398"/>
    <lineage>
        <taxon>Bacteria</taxon>
        <taxon>Pseudomonadati</taxon>
        <taxon>Pseudomonadota</taxon>
        <taxon>Alphaproteobacteria</taxon>
        <taxon>Hyphomicrobiales</taxon>
        <taxon>Rhizobiaceae</taxon>
        <taxon>Rhizobium/Agrobacterium group</taxon>
        <taxon>Rhizobium</taxon>
    </lineage>
</organism>
<dbReference type="InterPro" id="IPR001451">
    <property type="entry name" value="Hexapep"/>
</dbReference>
<evidence type="ECO:0000256" key="4">
    <source>
        <dbReference type="ARBA" id="ARBA00023315"/>
    </source>
</evidence>
<dbReference type="Proteomes" id="UP000251205">
    <property type="component" value="Unassembled WGS sequence"/>
</dbReference>
<dbReference type="PANTHER" id="PTHR23416">
    <property type="entry name" value="SIALIC ACID SYNTHASE-RELATED"/>
    <property type="match status" value="1"/>
</dbReference>
<comment type="caution">
    <text evidence="6">The sequence shown here is derived from an EMBL/GenBank/DDBJ whole genome shotgun (WGS) entry which is preliminary data.</text>
</comment>
<protein>
    <submittedName>
        <fullName evidence="6">Sugar O-acetyltransferase</fullName>
    </submittedName>
</protein>
<dbReference type="CDD" id="cd03357">
    <property type="entry name" value="LbH_MAT_GAT"/>
    <property type="match status" value="1"/>
</dbReference>
<name>A0A329YF83_RHITR</name>
<evidence type="ECO:0000313" key="6">
    <source>
        <dbReference type="EMBL" id="RAX42611.1"/>
    </source>
</evidence>
<evidence type="ECO:0000256" key="3">
    <source>
        <dbReference type="ARBA" id="ARBA00022737"/>
    </source>
</evidence>
<proteinExistence type="inferred from homology"/>
<feature type="domain" description="Maltose/galactoside acetyltransferase" evidence="5">
    <location>
        <begin position="6"/>
        <end position="60"/>
    </location>
</feature>
<evidence type="ECO:0000259" key="5">
    <source>
        <dbReference type="SMART" id="SM01266"/>
    </source>
</evidence>
<evidence type="ECO:0000256" key="1">
    <source>
        <dbReference type="ARBA" id="ARBA00007274"/>
    </source>
</evidence>
<dbReference type="EMBL" id="QMKK01000022">
    <property type="protein sequence ID" value="RAX42611.1"/>
    <property type="molecule type" value="Genomic_DNA"/>
</dbReference>
<dbReference type="Pfam" id="PF12464">
    <property type="entry name" value="Mac"/>
    <property type="match status" value="1"/>
</dbReference>
<dbReference type="InterPro" id="IPR051159">
    <property type="entry name" value="Hexapeptide_acetyltransf"/>
</dbReference>
<reference evidence="6 7" key="1">
    <citation type="submission" date="2018-06" db="EMBL/GenBank/DDBJ databases">
        <title>Whole Genome Sequence of an efficient microsymbiont, Rhizobium tropici.</title>
        <authorList>
            <person name="Srinivasan R."/>
            <person name="Singh H.V."/>
            <person name="Srivastava R."/>
            <person name="Kumari B."/>
            <person name="Radhakrishna A."/>
        </authorList>
    </citation>
    <scope>NUCLEOTIDE SEQUENCE [LARGE SCALE GENOMIC DNA]</scope>
    <source>
        <strain evidence="6 7">IGFRI Rhizo-19</strain>
    </source>
</reference>
<evidence type="ECO:0000256" key="2">
    <source>
        <dbReference type="ARBA" id="ARBA00022679"/>
    </source>
</evidence>
<comment type="similarity">
    <text evidence="1">Belongs to the transferase hexapeptide repeat family.</text>
</comment>
<dbReference type="InterPro" id="IPR011004">
    <property type="entry name" value="Trimer_LpxA-like_sf"/>
</dbReference>
<dbReference type="SMART" id="SM01266">
    <property type="entry name" value="Mac"/>
    <property type="match status" value="1"/>
</dbReference>
<dbReference type="PROSITE" id="PS00101">
    <property type="entry name" value="HEXAPEP_TRANSFERASES"/>
    <property type="match status" value="1"/>
</dbReference>
<dbReference type="InterPro" id="IPR024688">
    <property type="entry name" value="Mac_dom"/>
</dbReference>
<dbReference type="AlphaFoldDB" id="A0A329YF83"/>
<dbReference type="InterPro" id="IPR018357">
    <property type="entry name" value="Hexapep_transf_CS"/>
</dbReference>
<gene>
    <name evidence="6" type="ORF">DQ393_06595</name>
</gene>
<dbReference type="RefSeq" id="WP_112340970.1">
    <property type="nucleotide sequence ID" value="NZ_QMKK01000022.1"/>
</dbReference>
<dbReference type="GO" id="GO:0016407">
    <property type="term" value="F:acetyltransferase activity"/>
    <property type="evidence" value="ECO:0007669"/>
    <property type="project" value="InterPro"/>
</dbReference>
<keyword evidence="4" id="KW-0012">Acyltransferase</keyword>
<dbReference type="OrthoDB" id="9815592at2"/>
<dbReference type="Pfam" id="PF00132">
    <property type="entry name" value="Hexapep"/>
    <property type="match status" value="1"/>
</dbReference>
<accession>A0A329YF83</accession>
<dbReference type="SUPFAM" id="SSF51161">
    <property type="entry name" value="Trimeric LpxA-like enzymes"/>
    <property type="match status" value="1"/>
</dbReference>
<sequence>MNLSERQKMAAGEWYCCFDPELDRLRWQAREAVHQHNTMPPVERGNIGPALAALFADAGENVFIEAPFHCSYGINISLGRRVYMNAGCTILDSGSVRIGDGSMLGPGVHIYCAEHHKDRELRGAGIEIARPVTVGSSVWIGGGAILVGGVTIGDGAIIGAGAVVTRDVAAGATVVGNPARAIGAATD</sequence>
<keyword evidence="2 6" id="KW-0808">Transferase</keyword>
<keyword evidence="3" id="KW-0677">Repeat</keyword>
<dbReference type="Gene3D" id="2.160.10.10">
    <property type="entry name" value="Hexapeptide repeat proteins"/>
    <property type="match status" value="1"/>
</dbReference>
<dbReference type="PANTHER" id="PTHR23416:SF23">
    <property type="entry name" value="ACETYLTRANSFERASE C18B11.09C-RELATED"/>
    <property type="match status" value="1"/>
</dbReference>
<dbReference type="GO" id="GO:0008374">
    <property type="term" value="F:O-acyltransferase activity"/>
    <property type="evidence" value="ECO:0007669"/>
    <property type="project" value="TreeGrafter"/>
</dbReference>